<dbReference type="InterPro" id="IPR005632">
    <property type="entry name" value="Chaperone_Skp"/>
</dbReference>
<evidence type="ECO:0000313" key="6">
    <source>
        <dbReference type="Proteomes" id="UP000244956"/>
    </source>
</evidence>
<keyword evidence="6" id="KW-1185">Reference proteome</keyword>
<dbReference type="RefSeq" id="WP_109263934.1">
    <property type="nucleotide sequence ID" value="NZ_QEWP01000005.1"/>
</dbReference>
<dbReference type="InterPro" id="IPR024930">
    <property type="entry name" value="Skp_dom_sf"/>
</dbReference>
<dbReference type="Proteomes" id="UP000244956">
    <property type="component" value="Unassembled WGS sequence"/>
</dbReference>
<dbReference type="AlphaFoldDB" id="A0A2U2B9W4"/>
<evidence type="ECO:0000256" key="1">
    <source>
        <dbReference type="ARBA" id="ARBA00009091"/>
    </source>
</evidence>
<comment type="similarity">
    <text evidence="1">Belongs to the Skp family.</text>
</comment>
<reference evidence="5 6" key="1">
    <citation type="submission" date="2018-05" db="EMBL/GenBank/DDBJ databases">
        <title>Marinilabilia rubrum sp. nov., isolated from saltern sediment.</title>
        <authorList>
            <person name="Zhang R."/>
        </authorList>
    </citation>
    <scope>NUCLEOTIDE SEQUENCE [LARGE SCALE GENOMIC DNA]</scope>
    <source>
        <strain evidence="5 6">WTE16</strain>
    </source>
</reference>
<evidence type="ECO:0000256" key="3">
    <source>
        <dbReference type="SAM" id="Coils"/>
    </source>
</evidence>
<dbReference type="Gene3D" id="3.30.910.20">
    <property type="entry name" value="Skp domain"/>
    <property type="match status" value="1"/>
</dbReference>
<dbReference type="Pfam" id="PF03938">
    <property type="entry name" value="OmpH"/>
    <property type="match status" value="1"/>
</dbReference>
<organism evidence="5 6">
    <name type="scientific">Marinilabilia rubra</name>
    <dbReference type="NCBI Taxonomy" id="2162893"/>
    <lineage>
        <taxon>Bacteria</taxon>
        <taxon>Pseudomonadati</taxon>
        <taxon>Bacteroidota</taxon>
        <taxon>Bacteroidia</taxon>
        <taxon>Marinilabiliales</taxon>
        <taxon>Marinilabiliaceae</taxon>
        <taxon>Marinilabilia</taxon>
    </lineage>
</organism>
<feature type="chain" id="PRO_5015693413" evidence="4">
    <location>
        <begin position="23"/>
        <end position="171"/>
    </location>
</feature>
<dbReference type="GO" id="GO:0050821">
    <property type="term" value="P:protein stabilization"/>
    <property type="evidence" value="ECO:0007669"/>
    <property type="project" value="TreeGrafter"/>
</dbReference>
<name>A0A2U2B9W4_9BACT</name>
<dbReference type="GO" id="GO:0051082">
    <property type="term" value="F:unfolded protein binding"/>
    <property type="evidence" value="ECO:0007669"/>
    <property type="project" value="InterPro"/>
</dbReference>
<dbReference type="EMBL" id="QEWP01000005">
    <property type="protein sequence ID" value="PWD99833.1"/>
    <property type="molecule type" value="Genomic_DNA"/>
</dbReference>
<protein>
    <submittedName>
        <fullName evidence="5">Molecular chaperone Skp</fullName>
    </submittedName>
</protein>
<dbReference type="SMART" id="SM00935">
    <property type="entry name" value="OmpH"/>
    <property type="match status" value="1"/>
</dbReference>
<accession>A0A2U2B9W4</accession>
<evidence type="ECO:0000256" key="4">
    <source>
        <dbReference type="SAM" id="SignalP"/>
    </source>
</evidence>
<sequence length="171" mass="19620">MKRVTITALISVLLLFASGINAQDLKFGHANVQEIMQAMPEFKEMQKQMETEYSQLENQLATMQEDYKTMEQDYMQNAKNLNAVDRQQKEQQLMQTSQKIQGFYQSTQQKLSQKQQQLQQPIMEKLRAAIEQVGEEGGFIYIFAENSGATVYQSDQSVNVTPLVKKKLGIN</sequence>
<feature type="coiled-coil region" evidence="3">
    <location>
        <begin position="39"/>
        <end position="73"/>
    </location>
</feature>
<dbReference type="PANTHER" id="PTHR35089">
    <property type="entry name" value="CHAPERONE PROTEIN SKP"/>
    <property type="match status" value="1"/>
</dbReference>
<feature type="signal peptide" evidence="4">
    <location>
        <begin position="1"/>
        <end position="22"/>
    </location>
</feature>
<dbReference type="OrthoDB" id="1524711at2"/>
<dbReference type="SUPFAM" id="SSF111384">
    <property type="entry name" value="OmpH-like"/>
    <property type="match status" value="1"/>
</dbReference>
<keyword evidence="2 4" id="KW-0732">Signal</keyword>
<comment type="caution">
    <text evidence="5">The sequence shown here is derived from an EMBL/GenBank/DDBJ whole genome shotgun (WGS) entry which is preliminary data.</text>
</comment>
<evidence type="ECO:0000313" key="5">
    <source>
        <dbReference type="EMBL" id="PWD99833.1"/>
    </source>
</evidence>
<dbReference type="GO" id="GO:0005829">
    <property type="term" value="C:cytosol"/>
    <property type="evidence" value="ECO:0007669"/>
    <property type="project" value="TreeGrafter"/>
</dbReference>
<keyword evidence="3" id="KW-0175">Coiled coil</keyword>
<proteinExistence type="inferred from homology"/>
<dbReference type="PANTHER" id="PTHR35089:SF1">
    <property type="entry name" value="CHAPERONE PROTEIN SKP"/>
    <property type="match status" value="1"/>
</dbReference>
<gene>
    <name evidence="5" type="ORF">DDZ16_08025</name>
</gene>
<evidence type="ECO:0000256" key="2">
    <source>
        <dbReference type="ARBA" id="ARBA00022729"/>
    </source>
</evidence>